<accession>A0A9P3GJ10</accession>
<feature type="region of interest" description="Disordered" evidence="1">
    <location>
        <begin position="361"/>
        <end position="401"/>
    </location>
</feature>
<sequence>MARLPGTIFTCFVQRETQGSQLPIPVRWPPFAALPRVPPSFYNLRLSTIQISGSELKSTTELARLVDSFPALQQIPRKVPTALWRCQIAECAEMSISAQAKLALDVLAAAPRLGLAAEDPQWSALLDALLASVPSGFKQACMELTNSGGEALDSQAPGRVLLGFSQTKTLGEDQLVANVWVERARATPTRAEGGPAYVSAIILTASFAAAEDGHPPSFDGLREAAGSADLEKLEFFVREGNAQDEAGMRTLVRSVLRREQLDWALNRGVLQLVYCVVDRKTSRWKGIAYIDSGTLLSVLADRSVPTIDATPPTLDDDEYAEYLSLFCTSKRKHYLRRLPALRVERAKAKARLLEETPALLENQGTAVTAPHTSATGGAGGKGTEGRDGEALCGGQEEDGSR</sequence>
<name>A0A9P3GJ10_9APHY</name>
<comment type="caution">
    <text evidence="2">The sequence shown here is derived from an EMBL/GenBank/DDBJ whole genome shotgun (WGS) entry which is preliminary data.</text>
</comment>
<dbReference type="Proteomes" id="UP000703269">
    <property type="component" value="Unassembled WGS sequence"/>
</dbReference>
<keyword evidence="3" id="KW-1185">Reference proteome</keyword>
<evidence type="ECO:0000313" key="2">
    <source>
        <dbReference type="EMBL" id="GJE96020.1"/>
    </source>
</evidence>
<evidence type="ECO:0000313" key="3">
    <source>
        <dbReference type="Proteomes" id="UP000703269"/>
    </source>
</evidence>
<dbReference type="AlphaFoldDB" id="A0A9P3GJ10"/>
<dbReference type="EMBL" id="BPQB01000054">
    <property type="protein sequence ID" value="GJE96020.1"/>
    <property type="molecule type" value="Genomic_DNA"/>
</dbReference>
<protein>
    <submittedName>
        <fullName evidence="2">Uncharacterized protein</fullName>
    </submittedName>
</protein>
<organism evidence="2 3">
    <name type="scientific">Phanerochaete sordida</name>
    <dbReference type="NCBI Taxonomy" id="48140"/>
    <lineage>
        <taxon>Eukaryota</taxon>
        <taxon>Fungi</taxon>
        <taxon>Dikarya</taxon>
        <taxon>Basidiomycota</taxon>
        <taxon>Agaricomycotina</taxon>
        <taxon>Agaricomycetes</taxon>
        <taxon>Polyporales</taxon>
        <taxon>Phanerochaetaceae</taxon>
        <taxon>Phanerochaete</taxon>
    </lineage>
</organism>
<evidence type="ECO:0000256" key="1">
    <source>
        <dbReference type="SAM" id="MobiDB-lite"/>
    </source>
</evidence>
<reference evidence="2 3" key="1">
    <citation type="submission" date="2021-08" db="EMBL/GenBank/DDBJ databases">
        <title>Draft Genome Sequence of Phanerochaete sordida strain YK-624.</title>
        <authorList>
            <person name="Mori T."/>
            <person name="Dohra H."/>
            <person name="Suzuki T."/>
            <person name="Kawagishi H."/>
            <person name="Hirai H."/>
        </authorList>
    </citation>
    <scope>NUCLEOTIDE SEQUENCE [LARGE SCALE GENOMIC DNA]</scope>
    <source>
        <strain evidence="2 3">YK-624</strain>
    </source>
</reference>
<proteinExistence type="predicted"/>
<gene>
    <name evidence="2" type="ORF">PsYK624_122130</name>
</gene>